<evidence type="ECO:0000313" key="10">
    <source>
        <dbReference type="Proteomes" id="UP000077671"/>
    </source>
</evidence>
<evidence type="ECO:0000256" key="3">
    <source>
        <dbReference type="ARBA" id="ARBA00022989"/>
    </source>
</evidence>
<evidence type="ECO:0000313" key="8">
    <source>
        <dbReference type="EMBL" id="CAD6930719.1"/>
    </source>
</evidence>
<evidence type="ECO:0000313" key="11">
    <source>
        <dbReference type="Proteomes" id="UP000836402"/>
    </source>
</evidence>
<sequence length="321" mass="34802">MPSPERVSKQASLFQRRSRRDEEVTDATLNGSSDALRDEERRRSSLVSDSTTLPRSADEERRPCRSLPNTLKASLCTFEGARDFLARERTFFVWLRLSTTLMVLAGAILLRLQIRDTKKAHDPSEASLTMSQRRAVRRILQIRLAQLLSNSTTTPTPTPAPLDLTLSPHSHSFLNPSSSSIDPLSPPTEPRSYFPLSPNLPIPSIFLGALFSLLTLLALGVGLYDFLRCSRCLEHFDHFGAISASEGFGHGPINPSSSAGAGAGAEPGSTQVVVESGVPEGYDAAKAVEAHSGRVVHLTTVLIAGSILIVAVLFVIDEFLS</sequence>
<evidence type="ECO:0000256" key="5">
    <source>
        <dbReference type="SAM" id="MobiDB-lite"/>
    </source>
</evidence>
<feature type="transmembrane region" description="Helical" evidence="6">
    <location>
        <begin position="91"/>
        <end position="114"/>
    </location>
</feature>
<keyword evidence="4 6" id="KW-0472">Membrane</keyword>
<comment type="caution">
    <text evidence="9">The sequence shown here is derived from an EMBL/GenBank/DDBJ whole genome shotgun (WGS) entry which is preliminary data.</text>
</comment>
<feature type="domain" description="DUF202" evidence="7">
    <location>
        <begin position="82"/>
        <end position="113"/>
    </location>
</feature>
<gene>
    <name evidence="9" type="ORF">A4X03_0g6151</name>
    <name evidence="8" type="ORF">JKIAZH3_G4220</name>
</gene>
<comment type="subcellular location">
    <subcellularLocation>
        <location evidence="1">Endomembrane system</location>
        <topology evidence="1">Multi-pass membrane protein</topology>
    </subcellularLocation>
</comment>
<dbReference type="AlphaFoldDB" id="A0A177UJ81"/>
<feature type="region of interest" description="Disordered" evidence="5">
    <location>
        <begin position="1"/>
        <end position="64"/>
    </location>
</feature>
<dbReference type="Pfam" id="PF02656">
    <property type="entry name" value="DUF202"/>
    <property type="match status" value="1"/>
</dbReference>
<feature type="transmembrane region" description="Helical" evidence="6">
    <location>
        <begin position="295"/>
        <end position="316"/>
    </location>
</feature>
<dbReference type="Proteomes" id="UP000836402">
    <property type="component" value="Unassembled WGS sequence"/>
</dbReference>
<evidence type="ECO:0000313" key="9">
    <source>
        <dbReference type="EMBL" id="KAE8252481.1"/>
    </source>
</evidence>
<dbReference type="GO" id="GO:0012505">
    <property type="term" value="C:endomembrane system"/>
    <property type="evidence" value="ECO:0007669"/>
    <property type="project" value="UniProtKB-SubCell"/>
</dbReference>
<evidence type="ECO:0000256" key="4">
    <source>
        <dbReference type="ARBA" id="ARBA00023136"/>
    </source>
</evidence>
<evidence type="ECO:0000256" key="6">
    <source>
        <dbReference type="SAM" id="Phobius"/>
    </source>
</evidence>
<dbReference type="EMBL" id="LWDD02001116">
    <property type="protein sequence ID" value="KAE8252481.1"/>
    <property type="molecule type" value="Genomic_DNA"/>
</dbReference>
<evidence type="ECO:0000259" key="7">
    <source>
        <dbReference type="Pfam" id="PF02656"/>
    </source>
</evidence>
<organism evidence="9 10">
    <name type="scientific">Tilletia caries</name>
    <name type="common">wheat bunt fungus</name>
    <dbReference type="NCBI Taxonomy" id="13290"/>
    <lineage>
        <taxon>Eukaryota</taxon>
        <taxon>Fungi</taxon>
        <taxon>Dikarya</taxon>
        <taxon>Basidiomycota</taxon>
        <taxon>Ustilaginomycotina</taxon>
        <taxon>Exobasidiomycetes</taxon>
        <taxon>Tilletiales</taxon>
        <taxon>Tilletiaceae</taxon>
        <taxon>Tilletia</taxon>
    </lineage>
</organism>
<dbReference type="EMBL" id="CAJHJG010003373">
    <property type="protein sequence ID" value="CAD6930719.1"/>
    <property type="molecule type" value="Genomic_DNA"/>
</dbReference>
<keyword evidence="11" id="KW-1185">Reference proteome</keyword>
<evidence type="ECO:0000256" key="2">
    <source>
        <dbReference type="ARBA" id="ARBA00022692"/>
    </source>
</evidence>
<dbReference type="Proteomes" id="UP000077671">
    <property type="component" value="Unassembled WGS sequence"/>
</dbReference>
<proteinExistence type="predicted"/>
<feature type="transmembrane region" description="Helical" evidence="6">
    <location>
        <begin position="205"/>
        <end position="227"/>
    </location>
</feature>
<reference evidence="8" key="3">
    <citation type="submission" date="2020-10" db="EMBL/GenBank/DDBJ databases">
        <authorList>
            <person name="Sedaghatjoo S."/>
        </authorList>
    </citation>
    <scope>NUCLEOTIDE SEQUENCE</scope>
    <source>
        <strain evidence="8">AZH3</strain>
    </source>
</reference>
<reference evidence="9" key="2">
    <citation type="journal article" date="2019" name="IMA Fungus">
        <title>Genome sequencing and comparison of five Tilletia species to identify candidate genes for the detection of regulated species infecting wheat.</title>
        <authorList>
            <person name="Nguyen H.D.T."/>
            <person name="Sultana T."/>
            <person name="Kesanakurti P."/>
            <person name="Hambleton S."/>
        </authorList>
    </citation>
    <scope>NUCLEOTIDE SEQUENCE</scope>
    <source>
        <strain evidence="9">DAOMC 238032</strain>
    </source>
</reference>
<keyword evidence="2 6" id="KW-0812">Transmembrane</keyword>
<keyword evidence="3 6" id="KW-1133">Transmembrane helix</keyword>
<protein>
    <recommendedName>
        <fullName evidence="7">DUF202 domain-containing protein</fullName>
    </recommendedName>
</protein>
<evidence type="ECO:0000256" key="1">
    <source>
        <dbReference type="ARBA" id="ARBA00004127"/>
    </source>
</evidence>
<dbReference type="InterPro" id="IPR003807">
    <property type="entry name" value="DUF202"/>
</dbReference>
<accession>A0A177UJ81</accession>
<reference evidence="9" key="1">
    <citation type="submission" date="2016-04" db="EMBL/GenBank/DDBJ databases">
        <authorList>
            <person name="Nguyen H.D."/>
            <person name="Kesanakurti P."/>
            <person name="Cullis J."/>
            <person name="Levesque C.A."/>
            <person name="Hambleton S."/>
        </authorList>
    </citation>
    <scope>NUCLEOTIDE SEQUENCE</scope>
    <source>
        <strain evidence="9">DAOMC 238032</strain>
    </source>
</reference>
<feature type="compositionally biased region" description="Polar residues" evidence="5">
    <location>
        <begin position="45"/>
        <end position="54"/>
    </location>
</feature>
<name>A0A177UJ81_9BASI</name>